<gene>
    <name evidence="1" type="ORF">MSBRW_1676</name>
</gene>
<evidence type="ECO:0000313" key="2">
    <source>
        <dbReference type="Proteomes" id="UP000033038"/>
    </source>
</evidence>
<proteinExistence type="predicted"/>
<accession>A0A0E3QMH4</accession>
<protein>
    <submittedName>
        <fullName evidence="1">Mobile element protein</fullName>
    </submittedName>
</protein>
<name>A0A0E3QMH4_METBA</name>
<sequence>MKKYTDECKGQIKDLDFEQVKALEKRFNAVIAEGIEENPPSLNPERRGKRKLSAELVHIFPQ</sequence>
<dbReference type="EMBL" id="CP009526">
    <property type="protein sequence ID" value="AKB50929.1"/>
    <property type="molecule type" value="Genomic_DNA"/>
</dbReference>
<dbReference type="AlphaFoldDB" id="A0A0E3QMH4"/>
<reference evidence="1 2" key="1">
    <citation type="submission" date="2014-07" db="EMBL/GenBank/DDBJ databases">
        <title>Methanogenic archaea and the global carbon cycle.</title>
        <authorList>
            <person name="Henriksen J.R."/>
            <person name="Luke J."/>
            <person name="Reinhart S."/>
            <person name="Benedict M.N."/>
            <person name="Youngblut N.D."/>
            <person name="Metcalf M.E."/>
            <person name="Whitaker R.J."/>
            <person name="Metcalf W.W."/>
        </authorList>
    </citation>
    <scope>NUCLEOTIDE SEQUENCE [LARGE SCALE GENOMIC DNA]</scope>
    <source>
        <strain evidence="1 2">Wiesmoor</strain>
    </source>
</reference>
<dbReference type="Proteomes" id="UP000033038">
    <property type="component" value="Chromosome"/>
</dbReference>
<evidence type="ECO:0000313" key="1">
    <source>
        <dbReference type="EMBL" id="AKB50929.1"/>
    </source>
</evidence>
<organism evidence="1 2">
    <name type="scientific">Methanosarcina barkeri str. Wiesmoor</name>
    <dbReference type="NCBI Taxonomy" id="1434109"/>
    <lineage>
        <taxon>Archaea</taxon>
        <taxon>Methanobacteriati</taxon>
        <taxon>Methanobacteriota</taxon>
        <taxon>Stenosarchaea group</taxon>
        <taxon>Methanomicrobia</taxon>
        <taxon>Methanosarcinales</taxon>
        <taxon>Methanosarcinaceae</taxon>
        <taxon>Methanosarcina</taxon>
    </lineage>
</organism>
<dbReference type="HOGENOM" id="CLU_2893223_0_0_2"/>
<dbReference type="PATRIC" id="fig|1434109.4.peg.2106"/>
<dbReference type="KEGG" id="mbw:MSBRW_1676"/>